<dbReference type="PANTHER" id="PTHR10357:SF205">
    <property type="entry name" value="O-GLYCOSYL HYDROLASE FAMILY 13"/>
    <property type="match status" value="1"/>
</dbReference>
<proteinExistence type="predicted"/>
<dbReference type="STRING" id="28115.HQ47_06925"/>
<dbReference type="AlphaFoldDB" id="A0A0A2EB65"/>
<dbReference type="GO" id="GO:0004556">
    <property type="term" value="F:alpha-amylase activity"/>
    <property type="evidence" value="ECO:0007669"/>
    <property type="project" value="TreeGrafter"/>
</dbReference>
<dbReference type="CDD" id="cd11349">
    <property type="entry name" value="AmyAc_3"/>
    <property type="match status" value="1"/>
</dbReference>
<evidence type="ECO:0000313" key="3">
    <source>
        <dbReference type="Proteomes" id="UP000030103"/>
    </source>
</evidence>
<evidence type="ECO:0000313" key="2">
    <source>
        <dbReference type="EMBL" id="KGN73679.1"/>
    </source>
</evidence>
<sequence>MKEKMIIYSVLPRLFDNRNSTRTPHGSIETNGCGKLNSFTHEALKAIKKQGYTHIWFIGLPEHATKTNYSKYGITPDFSGIVKGRAGSPYAIKDYYDIDPDLAEDVPDRMEEFDDLVERIHKLRLKIIIDFVPNHVARQYRSDVKPPYIHDLGENDNNNLAFDPQNNFYYLPGQPLTLMFGSEEEHYNYSEFPAKVSGNDRFTAQVFESDWYETVKLNYGVDYMNNGTQHFDPIPDTWHRMLEILCFWGSKHIDGFRCDMAEMVPAAFWAWAIPQIKESYGNIIFLAEIYNPHAYNTYINAGFDYLYDKVGMYDTMCNILRGNTPPIQFYTAYQAHVHLQKHMLYFMENHDEQRLASDFIVGDGLKARPAVGMSVLCGSNPFMVYFGQTLGERGMDAEGFSGMDGRTSIFDYWSLDKMQRWINDGAYNTEKLTEEEKTLQKFYCTLFTRICKERTVTEGEFFDLCYANTFHSGFNTQKHHAFFRHILGEYLLVVSNFSSTTDLVRINMPQELFEKMKLTPNVAMKQTDLFTGQSNICTLTPLAPYELTMEPHSVQAIKFVLQE</sequence>
<dbReference type="PANTHER" id="PTHR10357">
    <property type="entry name" value="ALPHA-AMYLASE FAMILY MEMBER"/>
    <property type="match status" value="1"/>
</dbReference>
<gene>
    <name evidence="2" type="ORF">HQ47_06925</name>
</gene>
<dbReference type="Gene3D" id="3.20.20.80">
    <property type="entry name" value="Glycosidases"/>
    <property type="match status" value="2"/>
</dbReference>
<dbReference type="SUPFAM" id="SSF51445">
    <property type="entry name" value="(Trans)glycosidases"/>
    <property type="match status" value="1"/>
</dbReference>
<reference evidence="2 3" key="1">
    <citation type="submission" date="2014-09" db="EMBL/GenBank/DDBJ databases">
        <title>Draft Genome Sequence of Porphyromonas macacae COT-192_OH2859.</title>
        <authorList>
            <person name="Wallis C."/>
            <person name="Deusch O."/>
            <person name="O'Flynn C."/>
            <person name="Davis I."/>
            <person name="Horsfall A."/>
            <person name="Kirkwood N."/>
            <person name="Harris S."/>
            <person name="Eisen J.A."/>
            <person name="Coil D.A."/>
            <person name="Darling A.E."/>
            <person name="Jospin G."/>
            <person name="Alexiev A."/>
        </authorList>
    </citation>
    <scope>NUCLEOTIDE SEQUENCE [LARGE SCALE GENOMIC DNA]</scope>
    <source>
        <strain evidence="3">COT-192 OH2859</strain>
    </source>
</reference>
<name>A0A0A2EB65_9PORP</name>
<organism evidence="2 3">
    <name type="scientific">Porphyromonas macacae</name>
    <dbReference type="NCBI Taxonomy" id="28115"/>
    <lineage>
        <taxon>Bacteria</taxon>
        <taxon>Pseudomonadati</taxon>
        <taxon>Bacteroidota</taxon>
        <taxon>Bacteroidia</taxon>
        <taxon>Bacteroidales</taxon>
        <taxon>Porphyromonadaceae</taxon>
        <taxon>Porphyromonas</taxon>
    </lineage>
</organism>
<evidence type="ECO:0000259" key="1">
    <source>
        <dbReference type="SMART" id="SM00642"/>
    </source>
</evidence>
<dbReference type="Proteomes" id="UP000030103">
    <property type="component" value="Unassembled WGS sequence"/>
</dbReference>
<dbReference type="InterPro" id="IPR017853">
    <property type="entry name" value="GH"/>
</dbReference>
<feature type="domain" description="Glycosyl hydrolase family 13 catalytic" evidence="1">
    <location>
        <begin position="50"/>
        <end position="436"/>
    </location>
</feature>
<dbReference type="EMBL" id="JRFA01000019">
    <property type="protein sequence ID" value="KGN73679.1"/>
    <property type="molecule type" value="Genomic_DNA"/>
</dbReference>
<protein>
    <submittedName>
        <fullName evidence="2">Alpha-amylase</fullName>
    </submittedName>
</protein>
<keyword evidence="3" id="KW-1185">Reference proteome</keyword>
<dbReference type="Pfam" id="PF00128">
    <property type="entry name" value="Alpha-amylase"/>
    <property type="match status" value="1"/>
</dbReference>
<comment type="caution">
    <text evidence="2">The sequence shown here is derived from an EMBL/GenBank/DDBJ whole genome shotgun (WGS) entry which is preliminary data.</text>
</comment>
<dbReference type="InterPro" id="IPR006047">
    <property type="entry name" value="GH13_cat_dom"/>
</dbReference>
<dbReference type="GO" id="GO:0009313">
    <property type="term" value="P:oligosaccharide catabolic process"/>
    <property type="evidence" value="ECO:0007669"/>
    <property type="project" value="TreeGrafter"/>
</dbReference>
<dbReference type="RefSeq" id="WP_036874268.1">
    <property type="nucleotide sequence ID" value="NZ_JRFA01000019.1"/>
</dbReference>
<accession>A0A0A2EB65</accession>
<dbReference type="eggNOG" id="COG0366">
    <property type="taxonomic scope" value="Bacteria"/>
</dbReference>
<dbReference type="OrthoDB" id="9805159at2"/>
<dbReference type="SMART" id="SM00642">
    <property type="entry name" value="Aamy"/>
    <property type="match status" value="1"/>
</dbReference>